<organism evidence="3 4">
    <name type="scientific">Porphyromonas macacae</name>
    <dbReference type="NCBI Taxonomy" id="28115"/>
    <lineage>
        <taxon>Bacteria</taxon>
        <taxon>Pseudomonadati</taxon>
        <taxon>Bacteroidota</taxon>
        <taxon>Bacteroidia</taxon>
        <taxon>Bacteroidales</taxon>
        <taxon>Porphyromonadaceae</taxon>
        <taxon>Porphyromonas</taxon>
    </lineage>
</organism>
<feature type="domain" description="DUF5606" evidence="1">
    <location>
        <begin position="2"/>
        <end position="47"/>
    </location>
</feature>
<dbReference type="Gene3D" id="2.30.30.730">
    <property type="match status" value="1"/>
</dbReference>
<protein>
    <submittedName>
        <fullName evidence="3">Uncharacterized protein</fullName>
    </submittedName>
</protein>
<evidence type="ECO:0000259" key="1">
    <source>
        <dbReference type="Pfam" id="PF18347"/>
    </source>
</evidence>
<evidence type="ECO:0000313" key="3">
    <source>
        <dbReference type="EMBL" id="SUB77239.1"/>
    </source>
</evidence>
<dbReference type="Pfam" id="PF21186">
    <property type="entry name" value="DUF6852"/>
    <property type="match status" value="1"/>
</dbReference>
<name>A0A379DFW8_9PORP</name>
<dbReference type="InterPro" id="IPR049282">
    <property type="entry name" value="BVU_3817_N_sf"/>
</dbReference>
<sequence length="148" mass="17134">MLKKILSISGRPGLYKLISQGKNNIIVESLLNGRRIPARVTDRIVSLADISMYTTSEDKPLVEVLELLRIHQEGGKKIDLTLFKDNEALRDFMASFMPDFDRERIYPSDIKKLFQWYNILIDYGFNKFEEEKTEEEPAEETTQTEATA</sequence>
<gene>
    <name evidence="3" type="ORF">NCTC13100_00354</name>
</gene>
<dbReference type="InterPro" id="IPR041218">
    <property type="entry name" value="DUF5606"/>
</dbReference>
<dbReference type="InterPro" id="IPR049280">
    <property type="entry name" value="DUF6852"/>
</dbReference>
<dbReference type="InterPro" id="IPR049281">
    <property type="entry name" value="BVU_3817-like_C_sf"/>
</dbReference>
<evidence type="ECO:0000259" key="2">
    <source>
        <dbReference type="Pfam" id="PF21186"/>
    </source>
</evidence>
<dbReference type="EMBL" id="UGTI01000001">
    <property type="protein sequence ID" value="SUB77239.1"/>
    <property type="molecule type" value="Genomic_DNA"/>
</dbReference>
<dbReference type="Gene3D" id="1.10.10.1650">
    <property type="match status" value="1"/>
</dbReference>
<dbReference type="AlphaFoldDB" id="A0A379DFW8"/>
<accession>A0A379DFW8</accession>
<dbReference type="Pfam" id="PF18347">
    <property type="entry name" value="DUF5606"/>
    <property type="match status" value="1"/>
</dbReference>
<evidence type="ECO:0000313" key="4">
    <source>
        <dbReference type="Proteomes" id="UP000254263"/>
    </source>
</evidence>
<dbReference type="Proteomes" id="UP000254263">
    <property type="component" value="Unassembled WGS sequence"/>
</dbReference>
<proteinExistence type="predicted"/>
<feature type="domain" description="DUF6852" evidence="2">
    <location>
        <begin position="50"/>
        <end position="120"/>
    </location>
</feature>
<reference evidence="3 4" key="1">
    <citation type="submission" date="2018-06" db="EMBL/GenBank/DDBJ databases">
        <authorList>
            <consortium name="Pathogen Informatics"/>
            <person name="Doyle S."/>
        </authorList>
    </citation>
    <scope>NUCLEOTIDE SEQUENCE [LARGE SCALE GENOMIC DNA]</scope>
    <source>
        <strain evidence="3 4">NCTC13100</strain>
    </source>
</reference>
<dbReference type="RefSeq" id="WP_018359492.1">
    <property type="nucleotide sequence ID" value="NZ_UGTI01000001.1"/>
</dbReference>